<dbReference type="Pfam" id="PF06083">
    <property type="entry name" value="IL17"/>
    <property type="match status" value="1"/>
</dbReference>
<reference evidence="5" key="4">
    <citation type="submission" date="2025-09" db="UniProtKB">
        <authorList>
            <consortium name="Ensembl"/>
        </authorList>
    </citation>
    <scope>IDENTIFICATION</scope>
</reference>
<keyword evidence="3" id="KW-0964">Secreted</keyword>
<dbReference type="GeneTree" id="ENSGT00940000180493"/>
<sequence>MFSATNKVTVRKRLPVLAALCRGIMMMMMITEAAAHAEDRRTHKHGATLETVSLQLDAKTLETHRHTRLLNNASISPWTYNSFNHLLSPRFLHPQRSLPAAGLPELTGQEDRNLESRPIMHQVLLLRRIRPEGSADYHYRLESRLISVGCTCVKPVVRIQQ</sequence>
<dbReference type="STRING" id="8154.ENSACLP00000037857"/>
<evidence type="ECO:0000313" key="6">
    <source>
        <dbReference type="Proteomes" id="UP000265100"/>
    </source>
</evidence>
<keyword evidence="6" id="KW-1185">Reference proteome</keyword>
<comment type="subcellular location">
    <subcellularLocation>
        <location evidence="1">Secreted</location>
    </subcellularLocation>
</comment>
<evidence type="ECO:0000256" key="2">
    <source>
        <dbReference type="ARBA" id="ARBA00007236"/>
    </source>
</evidence>
<comment type="similarity">
    <text evidence="2">Belongs to the IL-17 family.</text>
</comment>
<evidence type="ECO:0008006" key="7">
    <source>
        <dbReference type="Google" id="ProtNLM"/>
    </source>
</evidence>
<keyword evidence="4" id="KW-0732">Signal</keyword>
<organism evidence="5 6">
    <name type="scientific">Astatotilapia calliptera</name>
    <name type="common">Eastern happy</name>
    <name type="synonym">Chromis callipterus</name>
    <dbReference type="NCBI Taxonomy" id="8154"/>
    <lineage>
        <taxon>Eukaryota</taxon>
        <taxon>Metazoa</taxon>
        <taxon>Chordata</taxon>
        <taxon>Craniata</taxon>
        <taxon>Vertebrata</taxon>
        <taxon>Euteleostomi</taxon>
        <taxon>Actinopterygii</taxon>
        <taxon>Neopterygii</taxon>
        <taxon>Teleostei</taxon>
        <taxon>Neoteleostei</taxon>
        <taxon>Acanthomorphata</taxon>
        <taxon>Ovalentaria</taxon>
        <taxon>Cichlomorphae</taxon>
        <taxon>Cichliformes</taxon>
        <taxon>Cichlidae</taxon>
        <taxon>African cichlids</taxon>
        <taxon>Pseudocrenilabrinae</taxon>
        <taxon>Haplochromini</taxon>
        <taxon>Astatotilapia</taxon>
    </lineage>
</organism>
<evidence type="ECO:0000313" key="5">
    <source>
        <dbReference type="Ensembl" id="ENSACLP00000037857.2"/>
    </source>
</evidence>
<dbReference type="OMA" id="PWTYNIS"/>
<reference evidence="5 6" key="1">
    <citation type="submission" date="2018-05" db="EMBL/GenBank/DDBJ databases">
        <authorList>
            <person name="Datahose"/>
        </authorList>
    </citation>
    <scope>NUCLEOTIDE SEQUENCE</scope>
</reference>
<dbReference type="Proteomes" id="UP000265100">
    <property type="component" value="Chromosome 1"/>
</dbReference>
<dbReference type="GO" id="GO:0005576">
    <property type="term" value="C:extracellular region"/>
    <property type="evidence" value="ECO:0007669"/>
    <property type="project" value="UniProtKB-SubCell"/>
</dbReference>
<proteinExistence type="inferred from homology"/>
<dbReference type="SUPFAM" id="SSF57501">
    <property type="entry name" value="Cystine-knot cytokines"/>
    <property type="match status" value="1"/>
</dbReference>
<dbReference type="Gene3D" id="2.10.90.10">
    <property type="entry name" value="Cystine-knot cytokines"/>
    <property type="match status" value="1"/>
</dbReference>
<reference evidence="6" key="2">
    <citation type="submission" date="2023-03" db="EMBL/GenBank/DDBJ databases">
        <authorList>
            <consortium name="Wellcome Sanger Institute Data Sharing"/>
        </authorList>
    </citation>
    <scope>NUCLEOTIDE SEQUENCE [LARGE SCALE GENOMIC DNA]</scope>
</reference>
<dbReference type="InterPro" id="IPR029034">
    <property type="entry name" value="Cystine-knot_cytokine"/>
</dbReference>
<dbReference type="AlphaFoldDB" id="A0A3P8R9Y3"/>
<evidence type="ECO:0000256" key="4">
    <source>
        <dbReference type="ARBA" id="ARBA00022729"/>
    </source>
</evidence>
<protein>
    <recommendedName>
        <fullName evidence="7">Interleukin 17a/f1</fullName>
    </recommendedName>
</protein>
<accession>A0A3P8R9Y3</accession>
<reference evidence="5" key="3">
    <citation type="submission" date="2025-08" db="UniProtKB">
        <authorList>
            <consortium name="Ensembl"/>
        </authorList>
    </citation>
    <scope>IDENTIFICATION</scope>
</reference>
<dbReference type="GO" id="GO:0005125">
    <property type="term" value="F:cytokine activity"/>
    <property type="evidence" value="ECO:0007669"/>
    <property type="project" value="InterPro"/>
</dbReference>
<evidence type="ECO:0000256" key="1">
    <source>
        <dbReference type="ARBA" id="ARBA00004613"/>
    </source>
</evidence>
<dbReference type="Ensembl" id="ENSACLT00000038743.2">
    <property type="protein sequence ID" value="ENSACLP00000037857.2"/>
    <property type="gene ID" value="ENSACLG00000025598.2"/>
</dbReference>
<evidence type="ECO:0000256" key="3">
    <source>
        <dbReference type="ARBA" id="ARBA00022525"/>
    </source>
</evidence>
<dbReference type="InterPro" id="IPR010345">
    <property type="entry name" value="IL-17_fam"/>
</dbReference>
<name>A0A3P8R9Y3_ASTCA</name>